<reference evidence="4" key="1">
    <citation type="journal article" date="2019" name="Int. J. Syst. Evol. Microbiol.">
        <title>The Global Catalogue of Microorganisms (GCM) 10K type strain sequencing project: providing services to taxonomists for standard genome sequencing and annotation.</title>
        <authorList>
            <consortium name="The Broad Institute Genomics Platform"/>
            <consortium name="The Broad Institute Genome Sequencing Center for Infectious Disease"/>
            <person name="Wu L."/>
            <person name="Ma J."/>
        </authorList>
    </citation>
    <scope>NUCLEOTIDE SEQUENCE [LARGE SCALE GENOMIC DNA]</scope>
    <source>
        <strain evidence="4">JCM 17809</strain>
    </source>
</reference>
<feature type="compositionally biased region" description="Low complexity" evidence="1">
    <location>
        <begin position="20"/>
        <end position="33"/>
    </location>
</feature>
<feature type="transmembrane region" description="Helical" evidence="2">
    <location>
        <begin position="96"/>
        <end position="119"/>
    </location>
</feature>
<feature type="transmembrane region" description="Helical" evidence="2">
    <location>
        <begin position="186"/>
        <end position="203"/>
    </location>
</feature>
<comment type="caution">
    <text evidence="3">The sequence shown here is derived from an EMBL/GenBank/DDBJ whole genome shotgun (WGS) entry which is preliminary data.</text>
</comment>
<keyword evidence="2" id="KW-1133">Transmembrane helix</keyword>
<feature type="transmembrane region" description="Helical" evidence="2">
    <location>
        <begin position="234"/>
        <end position="253"/>
    </location>
</feature>
<evidence type="ECO:0000256" key="2">
    <source>
        <dbReference type="SAM" id="Phobius"/>
    </source>
</evidence>
<feature type="region of interest" description="Disordered" evidence="1">
    <location>
        <begin position="1"/>
        <end position="48"/>
    </location>
</feature>
<feature type="transmembrane region" description="Helical" evidence="2">
    <location>
        <begin position="51"/>
        <end position="76"/>
    </location>
</feature>
<name>A0ABP8K3S8_9MICO</name>
<proteinExistence type="predicted"/>
<keyword evidence="2" id="KW-0472">Membrane</keyword>
<organism evidence="3 4">
    <name type="scientific">Fodinibacter luteus</name>
    <dbReference type="NCBI Taxonomy" id="552064"/>
    <lineage>
        <taxon>Bacteria</taxon>
        <taxon>Bacillati</taxon>
        <taxon>Actinomycetota</taxon>
        <taxon>Actinomycetes</taxon>
        <taxon>Micrococcales</taxon>
        <taxon>Intrasporangiaceae</taxon>
        <taxon>Fodinibacter (ex Wang et al. 2009)</taxon>
    </lineage>
</organism>
<dbReference type="RefSeq" id="WP_345202403.1">
    <property type="nucleotide sequence ID" value="NZ_BAABGM010000003.1"/>
</dbReference>
<protein>
    <recommendedName>
        <fullName evidence="5">DUF4386 family protein</fullName>
    </recommendedName>
</protein>
<evidence type="ECO:0000313" key="3">
    <source>
        <dbReference type="EMBL" id="GAA4399697.1"/>
    </source>
</evidence>
<keyword evidence="4" id="KW-1185">Reference proteome</keyword>
<sequence>MSTTSTTQDLTEDRHGARPAATPTTSTSGTPTGIRAGIPPADTPTSTRRGWAWSGVAAGVAGIVSIAASMRVDAVYAENVSGDPDAVVARLAEQTAAILTFHTATLVSLALLVVFAAGLRRRLAGQLPSRSLLPDVAAAGLGLVTVAQLLGSGLTTEFVFGVADHAADLVPEAAVFFGHWVGTIPWLWVGAGIAGVAVSVAALRHGAAARWVGVVGAVLGGLTLVLGISPLQYLAGMVGPVWLLVTALGLALGDRARRG</sequence>
<evidence type="ECO:0008006" key="5">
    <source>
        <dbReference type="Google" id="ProtNLM"/>
    </source>
</evidence>
<accession>A0ABP8K3S8</accession>
<evidence type="ECO:0000313" key="4">
    <source>
        <dbReference type="Proteomes" id="UP001500945"/>
    </source>
</evidence>
<evidence type="ECO:0000256" key="1">
    <source>
        <dbReference type="SAM" id="MobiDB-lite"/>
    </source>
</evidence>
<feature type="transmembrane region" description="Helical" evidence="2">
    <location>
        <begin position="131"/>
        <end position="150"/>
    </location>
</feature>
<keyword evidence="2" id="KW-0812">Transmembrane</keyword>
<dbReference type="EMBL" id="BAABGM010000003">
    <property type="protein sequence ID" value="GAA4399697.1"/>
    <property type="molecule type" value="Genomic_DNA"/>
</dbReference>
<dbReference type="Proteomes" id="UP001500945">
    <property type="component" value="Unassembled WGS sequence"/>
</dbReference>
<feature type="transmembrane region" description="Helical" evidence="2">
    <location>
        <begin position="210"/>
        <end position="228"/>
    </location>
</feature>
<gene>
    <name evidence="3" type="ORF">GCM10023168_07440</name>
</gene>